<evidence type="ECO:0000256" key="3">
    <source>
        <dbReference type="ARBA" id="ARBA00022989"/>
    </source>
</evidence>
<sequence length="591" mass="67179">MSTEHHSGKGYTPLPQCMSNTDTEDEDKQIISRNDLTINKQINDDRTMMEPTTVHEHGVYYPLDETRNLANRTRNGQNTIKCYRDDIPTMIIEGTSQNDLWKRRDMSTFRRFCLIISILLCIVTILVFLYVLPCDTMVCPPVNKPQSSVSWEKTLLNVEVLGPITIIPGSPYDLIFLLRSQEYNDSNVNYNTKTSRKGFILYIDGTSGFDSWWVRLERIPTNIDCVSIDTDKSGKADCIVVGEGGLLKSIDPSKGKIHWTSEAYTFSKLPVILPDLNSDGVEDLLSVEISQENVSTLVLLSGNTGQLLGKYTKHNCSLVNIYNLVSDGTILYVCHDTNGKRITKYVSLKVLLNGSSLSQRKREIKASPRMFKAMTLNEGDNDWKPTRYHRLMIQNEGICPLESCKATINLTFQNQSDQTFPIWEYLSPNSFVSKPAFLITSDEPYSTGFVIKLWEWLDINPSVTITASKVIERKLIERVLIVFVNYTDVQVINASQTDVTQLCHGLHCQPDLNLQMRYNSITATNINHEGYPELVSYWSSYNNESPRMLTSKIKIVKLDLILSNLPHSNVQFFKTLLNYANSMHSNGIDKR</sequence>
<keyword evidence="2 6" id="KW-0812">Transmembrane</keyword>
<reference evidence="9" key="1">
    <citation type="submission" date="2025-08" db="UniProtKB">
        <authorList>
            <consortium name="RefSeq"/>
        </authorList>
    </citation>
    <scope>IDENTIFICATION</scope>
    <source>
        <tissue evidence="9">Whole body</tissue>
    </source>
</reference>
<evidence type="ECO:0000256" key="1">
    <source>
        <dbReference type="ARBA" id="ARBA00004167"/>
    </source>
</evidence>
<evidence type="ECO:0000256" key="5">
    <source>
        <dbReference type="SAM" id="MobiDB-lite"/>
    </source>
</evidence>
<dbReference type="PANTHER" id="PTHR21419">
    <property type="match status" value="1"/>
</dbReference>
<dbReference type="RefSeq" id="XP_015186528.1">
    <property type="nucleotide sequence ID" value="XM_015331042.1"/>
</dbReference>
<evidence type="ECO:0000313" key="8">
    <source>
        <dbReference type="Proteomes" id="UP000694924"/>
    </source>
</evidence>
<dbReference type="InterPro" id="IPR055409">
    <property type="entry name" value="Beta-prop_FAM234A_B"/>
</dbReference>
<evidence type="ECO:0000256" key="6">
    <source>
        <dbReference type="SAM" id="Phobius"/>
    </source>
</evidence>
<feature type="domain" description="FAM234A/B beta-propeller" evidence="7">
    <location>
        <begin position="173"/>
        <end position="318"/>
    </location>
</feature>
<feature type="region of interest" description="Disordered" evidence="5">
    <location>
        <begin position="1"/>
        <end position="32"/>
    </location>
</feature>
<dbReference type="PANTHER" id="PTHR21419:SF30">
    <property type="entry name" value="IG-LIKE DOMAIN-CONTAINING PROTEIN"/>
    <property type="match status" value="1"/>
</dbReference>
<dbReference type="InterPro" id="IPR045232">
    <property type="entry name" value="FAM234"/>
</dbReference>
<dbReference type="GeneID" id="107071767"/>
<dbReference type="Pfam" id="PF23727">
    <property type="entry name" value="Beta-prop_FAM234A_B"/>
    <property type="match status" value="1"/>
</dbReference>
<dbReference type="Proteomes" id="UP000694924">
    <property type="component" value="Unplaced"/>
</dbReference>
<gene>
    <name evidence="9" type="primary">LOC107071767</name>
</gene>
<keyword evidence="4 6" id="KW-0472">Membrane</keyword>
<evidence type="ECO:0000313" key="9">
    <source>
        <dbReference type="RefSeq" id="XP_015186528.1"/>
    </source>
</evidence>
<organism evidence="8 9">
    <name type="scientific">Polistes dominula</name>
    <name type="common">European paper wasp</name>
    <name type="synonym">Vespa dominula</name>
    <dbReference type="NCBI Taxonomy" id="743375"/>
    <lineage>
        <taxon>Eukaryota</taxon>
        <taxon>Metazoa</taxon>
        <taxon>Ecdysozoa</taxon>
        <taxon>Arthropoda</taxon>
        <taxon>Hexapoda</taxon>
        <taxon>Insecta</taxon>
        <taxon>Pterygota</taxon>
        <taxon>Neoptera</taxon>
        <taxon>Endopterygota</taxon>
        <taxon>Hymenoptera</taxon>
        <taxon>Apocrita</taxon>
        <taxon>Aculeata</taxon>
        <taxon>Vespoidea</taxon>
        <taxon>Vespidae</taxon>
        <taxon>Polistinae</taxon>
        <taxon>Polistini</taxon>
        <taxon>Polistes</taxon>
    </lineage>
</organism>
<accession>A0ABM1J241</accession>
<keyword evidence="8" id="KW-1185">Reference proteome</keyword>
<proteinExistence type="predicted"/>
<evidence type="ECO:0000259" key="7">
    <source>
        <dbReference type="Pfam" id="PF23727"/>
    </source>
</evidence>
<evidence type="ECO:0000256" key="4">
    <source>
        <dbReference type="ARBA" id="ARBA00023136"/>
    </source>
</evidence>
<feature type="transmembrane region" description="Helical" evidence="6">
    <location>
        <begin position="112"/>
        <end position="132"/>
    </location>
</feature>
<comment type="subcellular location">
    <subcellularLocation>
        <location evidence="1">Membrane</location>
        <topology evidence="1">Single-pass membrane protein</topology>
    </subcellularLocation>
</comment>
<protein>
    <submittedName>
        <fullName evidence="9">Uncharacterized protein LOC107071767</fullName>
    </submittedName>
</protein>
<keyword evidence="3 6" id="KW-1133">Transmembrane helix</keyword>
<name>A0ABM1J241_POLDO</name>
<evidence type="ECO:0000256" key="2">
    <source>
        <dbReference type="ARBA" id="ARBA00022692"/>
    </source>
</evidence>